<dbReference type="RefSeq" id="XP_006876916.1">
    <property type="nucleotide sequence ID" value="XM_006876854.1"/>
</dbReference>
<dbReference type="PANTHER" id="PTHR41687:SF1">
    <property type="entry name" value="SMALL INTEGRAL MEMBRANE PROTEIN 9"/>
    <property type="match status" value="1"/>
</dbReference>
<dbReference type="OrthoDB" id="9537610at2759"/>
<dbReference type="PANTHER" id="PTHR41687">
    <property type="entry name" value="SMALL INTEGRAL MEMBRANE PROTEIN 9"/>
    <property type="match status" value="1"/>
</dbReference>
<evidence type="ECO:0000256" key="1">
    <source>
        <dbReference type="SAM" id="Phobius"/>
    </source>
</evidence>
<proteinExistence type="predicted"/>
<keyword evidence="1" id="KW-0472">Membrane</keyword>
<feature type="chain" id="PRO_5039652136" evidence="2">
    <location>
        <begin position="28"/>
        <end position="91"/>
    </location>
</feature>
<dbReference type="InterPro" id="IPR038853">
    <property type="entry name" value="Smim9"/>
</dbReference>
<reference evidence="4" key="1">
    <citation type="submission" date="2025-08" db="UniProtKB">
        <authorList>
            <consortium name="RefSeq"/>
        </authorList>
    </citation>
    <scope>IDENTIFICATION</scope>
    <source>
        <tissue evidence="4">Spleen</tissue>
    </source>
</reference>
<protein>
    <submittedName>
        <fullName evidence="4">Small integral membrane protein 9-like</fullName>
    </submittedName>
</protein>
<dbReference type="Proteomes" id="UP000504623">
    <property type="component" value="Unplaced"/>
</dbReference>
<dbReference type="GeneID" id="102824070"/>
<name>A0A9B0X2L2_CHRAS</name>
<sequence>MELQKLLTIGFLLCSLTCILLETVVSSSSVSVAFGMQDKAEFEERTRENRKAWPDDFRGSLWILIKSFVPPTAIFALFFSMMLMGILCCLT</sequence>
<accession>A0A9B0X2L2</accession>
<evidence type="ECO:0000256" key="2">
    <source>
        <dbReference type="SAM" id="SignalP"/>
    </source>
</evidence>
<organism evidence="3 4">
    <name type="scientific">Chrysochloris asiatica</name>
    <name type="common">Cape golden mole</name>
    <dbReference type="NCBI Taxonomy" id="185453"/>
    <lineage>
        <taxon>Eukaryota</taxon>
        <taxon>Metazoa</taxon>
        <taxon>Chordata</taxon>
        <taxon>Craniata</taxon>
        <taxon>Vertebrata</taxon>
        <taxon>Euteleostomi</taxon>
        <taxon>Mammalia</taxon>
        <taxon>Eutheria</taxon>
        <taxon>Afrotheria</taxon>
        <taxon>Chrysochloridae</taxon>
        <taxon>Chrysochlorinae</taxon>
        <taxon>Chrysochloris</taxon>
    </lineage>
</organism>
<keyword evidence="1" id="KW-0812">Transmembrane</keyword>
<keyword evidence="1" id="KW-1133">Transmembrane helix</keyword>
<evidence type="ECO:0000313" key="3">
    <source>
        <dbReference type="Proteomes" id="UP000504623"/>
    </source>
</evidence>
<feature type="signal peptide" evidence="2">
    <location>
        <begin position="1"/>
        <end position="27"/>
    </location>
</feature>
<keyword evidence="3" id="KW-1185">Reference proteome</keyword>
<evidence type="ECO:0000313" key="4">
    <source>
        <dbReference type="RefSeq" id="XP_006876916.1"/>
    </source>
</evidence>
<gene>
    <name evidence="4" type="primary">LOC102824070</name>
</gene>
<dbReference type="AlphaFoldDB" id="A0A9B0X2L2"/>
<feature type="transmembrane region" description="Helical" evidence="1">
    <location>
        <begin position="68"/>
        <end position="90"/>
    </location>
</feature>
<keyword evidence="2" id="KW-0732">Signal</keyword>